<comment type="similarity">
    <text evidence="2">Belongs to the major facilitator superfamily. Monocarboxylate porter (TC 2.A.1.13) family.</text>
</comment>
<feature type="transmembrane region" description="Helical" evidence="4">
    <location>
        <begin position="297"/>
        <end position="319"/>
    </location>
</feature>
<dbReference type="Proteomes" id="UP000002866">
    <property type="component" value="Chromosome 3"/>
</dbReference>
<dbReference type="eggNOG" id="KOG2504">
    <property type="taxonomic scope" value="Eukaryota"/>
</dbReference>
<dbReference type="GeneID" id="14495326"/>
<keyword evidence="4" id="KW-1133">Transmembrane helix</keyword>
<dbReference type="PANTHER" id="PTHR11360:SF315">
    <property type="entry name" value="TRANSPORTER MCH2-RELATED"/>
    <property type="match status" value="1"/>
</dbReference>
<dbReference type="GO" id="GO:0022857">
    <property type="term" value="F:transmembrane transporter activity"/>
    <property type="evidence" value="ECO:0007669"/>
    <property type="project" value="InterPro"/>
</dbReference>
<dbReference type="HOGENOM" id="CLU_001265_1_2_1"/>
<dbReference type="InterPro" id="IPR011701">
    <property type="entry name" value="MFS"/>
</dbReference>
<evidence type="ECO:0008006" key="7">
    <source>
        <dbReference type="Google" id="ProtNLM"/>
    </source>
</evidence>
<dbReference type="Gene3D" id="1.20.1250.20">
    <property type="entry name" value="MFS general substrate transporter like domains"/>
    <property type="match status" value="2"/>
</dbReference>
<feature type="transmembrane region" description="Helical" evidence="4">
    <location>
        <begin position="475"/>
        <end position="496"/>
    </location>
</feature>
<feature type="transmembrane region" description="Helical" evidence="4">
    <location>
        <begin position="411"/>
        <end position="439"/>
    </location>
</feature>
<feature type="transmembrane region" description="Helical" evidence="4">
    <location>
        <begin position="536"/>
        <end position="557"/>
    </location>
</feature>
<feature type="region of interest" description="Disordered" evidence="3">
    <location>
        <begin position="24"/>
        <end position="47"/>
    </location>
</feature>
<dbReference type="FunCoup" id="I2H1U4">
    <property type="interactions" value="456"/>
</dbReference>
<evidence type="ECO:0000256" key="2">
    <source>
        <dbReference type="ARBA" id="ARBA00006727"/>
    </source>
</evidence>
<evidence type="ECO:0000313" key="6">
    <source>
        <dbReference type="Proteomes" id="UP000002866"/>
    </source>
</evidence>
<feature type="transmembrane region" description="Helical" evidence="4">
    <location>
        <begin position="358"/>
        <end position="377"/>
    </location>
</feature>
<evidence type="ECO:0000256" key="1">
    <source>
        <dbReference type="ARBA" id="ARBA00004141"/>
    </source>
</evidence>
<evidence type="ECO:0000313" key="5">
    <source>
        <dbReference type="EMBL" id="CCH60346.1"/>
    </source>
</evidence>
<proteinExistence type="inferred from homology"/>
<dbReference type="RefSeq" id="XP_004179865.1">
    <property type="nucleotide sequence ID" value="XM_004179817.1"/>
</dbReference>
<evidence type="ECO:0000256" key="4">
    <source>
        <dbReference type="SAM" id="Phobius"/>
    </source>
</evidence>
<keyword evidence="4" id="KW-0472">Membrane</keyword>
<dbReference type="AlphaFoldDB" id="I2H1U4"/>
<feature type="transmembrane region" description="Helical" evidence="4">
    <location>
        <begin position="238"/>
        <end position="257"/>
    </location>
</feature>
<organism evidence="5 6">
    <name type="scientific">Henningerozyma blattae (strain ATCC 34711 / CBS 6284 / DSM 70876 / NBRC 10599 / NRRL Y-10934 / UCD 77-7)</name>
    <name type="common">Yeast</name>
    <name type="synonym">Tetrapisispora blattae</name>
    <dbReference type="NCBI Taxonomy" id="1071380"/>
    <lineage>
        <taxon>Eukaryota</taxon>
        <taxon>Fungi</taxon>
        <taxon>Dikarya</taxon>
        <taxon>Ascomycota</taxon>
        <taxon>Saccharomycotina</taxon>
        <taxon>Saccharomycetes</taxon>
        <taxon>Saccharomycetales</taxon>
        <taxon>Saccharomycetaceae</taxon>
        <taxon>Henningerozyma</taxon>
    </lineage>
</organism>
<dbReference type="OrthoDB" id="2213137at2759"/>
<accession>I2H1U4</accession>
<feature type="compositionally biased region" description="Polar residues" evidence="3">
    <location>
        <begin position="31"/>
        <end position="42"/>
    </location>
</feature>
<keyword evidence="6" id="KW-1185">Reference proteome</keyword>
<comment type="subcellular location">
    <subcellularLocation>
        <location evidence="1">Membrane</location>
        <topology evidence="1">Multi-pass membrane protein</topology>
    </subcellularLocation>
</comment>
<dbReference type="InterPro" id="IPR050327">
    <property type="entry name" value="Proton-linked_MCT"/>
</dbReference>
<keyword evidence="4" id="KW-0812">Transmembrane</keyword>
<dbReference type="PANTHER" id="PTHR11360">
    <property type="entry name" value="MONOCARBOXYLATE TRANSPORTER"/>
    <property type="match status" value="1"/>
</dbReference>
<dbReference type="EMBL" id="HE806318">
    <property type="protein sequence ID" value="CCH60346.1"/>
    <property type="molecule type" value="Genomic_DNA"/>
</dbReference>
<reference evidence="5 6" key="1">
    <citation type="journal article" date="2011" name="Proc. Natl. Acad. Sci. U.S.A.">
        <title>Evolutionary erosion of yeast sex chromosomes by mating-type switching accidents.</title>
        <authorList>
            <person name="Gordon J.L."/>
            <person name="Armisen D."/>
            <person name="Proux-Wera E."/>
            <person name="Oheigeartaigh S.S."/>
            <person name="Byrne K.P."/>
            <person name="Wolfe K.H."/>
        </authorList>
    </citation>
    <scope>NUCLEOTIDE SEQUENCE [LARGE SCALE GENOMIC DNA]</scope>
    <source>
        <strain evidence="6">ATCC 34711 / CBS 6284 / DSM 70876 / NBRC 10599 / NRRL Y-10934 / UCD 77-7</strain>
    </source>
</reference>
<dbReference type="InterPro" id="IPR036259">
    <property type="entry name" value="MFS_trans_sf"/>
</dbReference>
<gene>
    <name evidence="5" type="primary">TBLA0C05480</name>
    <name evidence="5" type="ORF">TBLA_0C05480</name>
</gene>
<dbReference type="OMA" id="FWIPSHT"/>
<dbReference type="SUPFAM" id="SSF103473">
    <property type="entry name" value="MFS general substrate transporter"/>
    <property type="match status" value="1"/>
</dbReference>
<evidence type="ECO:0000256" key="3">
    <source>
        <dbReference type="SAM" id="MobiDB-lite"/>
    </source>
</evidence>
<protein>
    <recommendedName>
        <fullName evidence="7">Major facilitator superfamily (MFS) profile domain-containing protein</fullName>
    </recommendedName>
</protein>
<dbReference type="GO" id="GO:0016020">
    <property type="term" value="C:membrane"/>
    <property type="evidence" value="ECO:0007669"/>
    <property type="project" value="UniProtKB-SubCell"/>
</dbReference>
<feature type="transmembrane region" description="Helical" evidence="4">
    <location>
        <begin position="204"/>
        <end position="226"/>
    </location>
</feature>
<dbReference type="KEGG" id="tbl:TBLA_0C05480"/>
<name>I2H1U4_HENB6</name>
<dbReference type="Pfam" id="PF07690">
    <property type="entry name" value="MFS_1"/>
    <property type="match status" value="1"/>
</dbReference>
<feature type="transmembrane region" description="Helical" evidence="4">
    <location>
        <begin position="502"/>
        <end position="524"/>
    </location>
</feature>
<feature type="transmembrane region" description="Helical" evidence="4">
    <location>
        <begin position="325"/>
        <end position="346"/>
    </location>
</feature>
<dbReference type="CDD" id="cd17352">
    <property type="entry name" value="MFS_MCT_SLC16"/>
    <property type="match status" value="1"/>
</dbReference>
<sequence length="656" mass="72856">MTSINISRDSEDFSINSSYPSAESFPRVYTKQENPSILTNGDKTTDKEHPISLAHTFSNTSNFTTMTNLSKITSLKQTISHHIVSIRDAVNDDNEQTYKEESNVENLLKAKFELGDATRLSSYILEYPSSINDDAIEDSCVNSNAETSNKDGSNLGKKRKEASQKTLLSRMNILEKVFPSTYDSGTTDLPPDGGYGWVSTFCTFLAMFSTWGCNSGFGVFLAFYLNNNTFKGATEYDYCLIAGLTICLGPLLSPIGMITMKIIGIKLTMWIGIMMLLAGFLMSSYSTRLWELYLTQGALVGASYSFIAIPATTVIPGWFLKKRAVAMGISMIGTGAGGVTYSLAANKMIQDNNGTRQCLRVFCITCVVACAISAILIKPYHKEHPIGFRSKSKIKNEFKVMFDLNVIRRPVVWLVTVWFTFALFAYNLMIFTLSSYVVARGMSQHDGSTITAIVNGCQAIGRPIMGLVGDRVGRINITVVLTLCLTIFFFAFWIPAHTFLQLIFLAICLGSCIGVANVMSTVLIADVVAPEEFLTAWAFVNYFSSPFFLVCEVIAQALKIKKPVSNPYIHTQIFAGLCIFVALCLVCCLRSLSVNNKLKDRQTETLKSLDNLHKDLSSKISEQEYDILEKRKVKYVLLLGGGIKKFFIRMFYPMKV</sequence>
<feature type="transmembrane region" description="Helical" evidence="4">
    <location>
        <begin position="569"/>
        <end position="592"/>
    </location>
</feature>
<dbReference type="InParanoid" id="I2H1U4"/>
<feature type="transmembrane region" description="Helical" evidence="4">
    <location>
        <begin position="263"/>
        <end position="285"/>
    </location>
</feature>